<feature type="transmembrane region" description="Helical" evidence="5">
    <location>
        <begin position="341"/>
        <end position="364"/>
    </location>
</feature>
<dbReference type="Gene3D" id="1.20.1250.20">
    <property type="entry name" value="MFS general substrate transporter like domains"/>
    <property type="match status" value="1"/>
</dbReference>
<dbReference type="InterPro" id="IPR036259">
    <property type="entry name" value="MFS_trans_sf"/>
</dbReference>
<feature type="transmembrane region" description="Helical" evidence="5">
    <location>
        <begin position="249"/>
        <end position="271"/>
    </location>
</feature>
<dbReference type="InterPro" id="IPR010645">
    <property type="entry name" value="MFS_4"/>
</dbReference>
<feature type="transmembrane region" description="Helical" evidence="5">
    <location>
        <begin position="180"/>
        <end position="199"/>
    </location>
</feature>
<dbReference type="EMBL" id="JDST02000079">
    <property type="protein sequence ID" value="KFB75633.1"/>
    <property type="molecule type" value="Genomic_DNA"/>
</dbReference>
<feature type="transmembrane region" description="Helical" evidence="5">
    <location>
        <begin position="85"/>
        <end position="102"/>
    </location>
</feature>
<dbReference type="STRING" id="1453999.AW06_003305"/>
<evidence type="ECO:0000256" key="4">
    <source>
        <dbReference type="SAM" id="MobiDB-lite"/>
    </source>
</evidence>
<keyword evidence="1 5" id="KW-0812">Transmembrane</keyword>
<evidence type="ECO:0000256" key="1">
    <source>
        <dbReference type="ARBA" id="ARBA00022692"/>
    </source>
</evidence>
<reference evidence="7" key="1">
    <citation type="submission" date="2014-02" db="EMBL/GenBank/DDBJ databases">
        <title>Expanding our view of genomic diversity in Candidatus Accumulibacter clades.</title>
        <authorList>
            <person name="Skennerton C.T."/>
            <person name="Barr J.J."/>
            <person name="Slater F.R."/>
            <person name="Bond P.L."/>
            <person name="Tyson G.W."/>
        </authorList>
    </citation>
    <scope>NUCLEOTIDE SEQUENCE [LARGE SCALE GENOMIC DNA]</scope>
</reference>
<dbReference type="PANTHER" id="PTHR23537">
    <property type="match status" value="1"/>
</dbReference>
<feature type="transmembrane region" description="Helical" evidence="5">
    <location>
        <begin position="12"/>
        <end position="40"/>
    </location>
</feature>
<dbReference type="AlphaFoldDB" id="A0A080M326"/>
<dbReference type="Pfam" id="PF06779">
    <property type="entry name" value="MFS_4"/>
    <property type="match status" value="1"/>
</dbReference>
<gene>
    <name evidence="7" type="ORF">AW06_003305</name>
</gene>
<sequence>MNTGRNTPTYGILLSLLVILSLSLGPAIANGFARFAYALLLPSMRDAFGWSYSTAGSLNTANGIGYILGALAVFFVVGRLGNRRLYIAGIVLTSLSLVATGFCNSLPALMFWRFVAGVVGAAVFICGSALVSAQGALHPRVRPFAISGYFGGAGIGMLLSGIGIPVVLEWQGQGAWREAWVAMGALALVFSAFSVAAALTSHDPSGASVAGRWNWRDFSLGVLAYFVYGGGYITYMTFIIAWMRSHQAGVPQIAGFWGLLGLAVMASPYVWKTRLARNRGGNSLGLVCAVLAVAAFLPYVDASSPTMTVSALLFGVSMFIGPAAITVMVRNGSPQGAWGAGIAAFTTAFGIGQAAGPVFSGWLGDLTGSLSLPIASSAAILAAASAIAYLQKDVRWAEPARANAASGQPTMATQPSEEAA</sequence>
<dbReference type="RefSeq" id="WP_273704748.1">
    <property type="nucleotide sequence ID" value="NZ_JDST02000079.1"/>
</dbReference>
<evidence type="ECO:0000256" key="3">
    <source>
        <dbReference type="ARBA" id="ARBA00023136"/>
    </source>
</evidence>
<evidence type="ECO:0000256" key="5">
    <source>
        <dbReference type="SAM" id="Phobius"/>
    </source>
</evidence>
<comment type="caution">
    <text evidence="7">The sequence shown here is derived from an EMBL/GenBank/DDBJ whole genome shotgun (WGS) entry which is preliminary data.</text>
</comment>
<dbReference type="PROSITE" id="PS50850">
    <property type="entry name" value="MFS"/>
    <property type="match status" value="1"/>
</dbReference>
<feature type="transmembrane region" description="Helical" evidence="5">
    <location>
        <begin position="306"/>
        <end position="329"/>
    </location>
</feature>
<accession>A0A080M326</accession>
<proteinExistence type="predicted"/>
<protein>
    <submittedName>
        <fullName evidence="7">D-galactonate transporter</fullName>
    </submittedName>
</protein>
<dbReference type="GO" id="GO:0022857">
    <property type="term" value="F:transmembrane transporter activity"/>
    <property type="evidence" value="ECO:0007669"/>
    <property type="project" value="InterPro"/>
</dbReference>
<feature type="transmembrane region" description="Helical" evidence="5">
    <location>
        <begin position="283"/>
        <end position="300"/>
    </location>
</feature>
<feature type="transmembrane region" description="Helical" evidence="5">
    <location>
        <begin position="220"/>
        <end position="243"/>
    </location>
</feature>
<keyword evidence="8" id="KW-1185">Reference proteome</keyword>
<dbReference type="GO" id="GO:0005886">
    <property type="term" value="C:plasma membrane"/>
    <property type="evidence" value="ECO:0007669"/>
    <property type="project" value="TreeGrafter"/>
</dbReference>
<dbReference type="SUPFAM" id="SSF103473">
    <property type="entry name" value="MFS general substrate transporter"/>
    <property type="match status" value="1"/>
</dbReference>
<feature type="domain" description="Major facilitator superfamily (MFS) profile" evidence="6">
    <location>
        <begin position="19"/>
        <end position="420"/>
    </location>
</feature>
<evidence type="ECO:0000313" key="8">
    <source>
        <dbReference type="Proteomes" id="UP000021315"/>
    </source>
</evidence>
<evidence type="ECO:0000313" key="7">
    <source>
        <dbReference type="EMBL" id="KFB75633.1"/>
    </source>
</evidence>
<feature type="region of interest" description="Disordered" evidence="4">
    <location>
        <begin position="401"/>
        <end position="420"/>
    </location>
</feature>
<name>A0A080M326_9PROT</name>
<evidence type="ECO:0000256" key="2">
    <source>
        <dbReference type="ARBA" id="ARBA00022989"/>
    </source>
</evidence>
<dbReference type="Proteomes" id="UP000021315">
    <property type="component" value="Unassembled WGS sequence"/>
</dbReference>
<organism evidence="7 8">
    <name type="scientific">Candidatus Accumulibacter cognatus</name>
    <dbReference type="NCBI Taxonomy" id="2954383"/>
    <lineage>
        <taxon>Bacteria</taxon>
        <taxon>Pseudomonadati</taxon>
        <taxon>Pseudomonadota</taxon>
        <taxon>Betaproteobacteria</taxon>
        <taxon>Candidatus Accumulibacter</taxon>
    </lineage>
</organism>
<dbReference type="InterPro" id="IPR020846">
    <property type="entry name" value="MFS_dom"/>
</dbReference>
<keyword evidence="2 5" id="KW-1133">Transmembrane helix</keyword>
<feature type="transmembrane region" description="Helical" evidence="5">
    <location>
        <begin position="60"/>
        <end position="78"/>
    </location>
</feature>
<feature type="compositionally biased region" description="Polar residues" evidence="4">
    <location>
        <begin position="405"/>
        <end position="420"/>
    </location>
</feature>
<feature type="transmembrane region" description="Helical" evidence="5">
    <location>
        <begin position="370"/>
        <end position="390"/>
    </location>
</feature>
<feature type="transmembrane region" description="Helical" evidence="5">
    <location>
        <begin position="149"/>
        <end position="168"/>
    </location>
</feature>
<dbReference type="PANTHER" id="PTHR23537:SF1">
    <property type="entry name" value="SUGAR TRANSPORTER"/>
    <property type="match status" value="1"/>
</dbReference>
<feature type="transmembrane region" description="Helical" evidence="5">
    <location>
        <begin position="114"/>
        <end position="137"/>
    </location>
</feature>
<evidence type="ECO:0000259" key="6">
    <source>
        <dbReference type="PROSITE" id="PS50850"/>
    </source>
</evidence>
<keyword evidence="3 5" id="KW-0472">Membrane</keyword>